<dbReference type="InterPro" id="IPR036705">
    <property type="entry name" value="Ribosyl_crysJ1_sf"/>
</dbReference>
<sequence length="400" mass="44958">MGNQQAISPQQQENQSELSPQRLTSDWLNISQPLIKPADLCFDDPPPVANNVLFDKIYGSMLGMAIGDALGAHIEFRPRVYLDENPVKNLQGGGTWGLEAGQWTDDTSMTLCLASSLIVKKGFAAYDQLVRYKWWWRQGYMSSTGRCFDIGHSTKAALDEFVNRQHKFKENLNIGFKELDLLSETSLEEFDTKCSRENIDSNGSLMRLAPVPLFYCQVKSATYAIHYAGESSRITHAGKKAIDACRFYGSLLYAALNGRSKHDLLDKKFYELKLNAGWYGSEPLHPDIVRVAEGSYQTKDRNEITASVMAEQALEAALWAFYNDGDSFHVGVLKCVNLGDDTDTVAAIYGQLAGATYGEKQLPKEWSKLIYAKNFIENISKWLQYEGYQWSQDRGGNQVE</sequence>
<keyword evidence="1" id="KW-0460">Magnesium</keyword>
<dbReference type="Proteomes" id="UP000681722">
    <property type="component" value="Unassembled WGS sequence"/>
</dbReference>
<keyword evidence="1" id="KW-0479">Metal-binding</keyword>
<reference evidence="3" key="1">
    <citation type="submission" date="2021-02" db="EMBL/GenBank/DDBJ databases">
        <authorList>
            <person name="Nowell W R."/>
        </authorList>
    </citation>
    <scope>NUCLEOTIDE SEQUENCE</scope>
</reference>
<evidence type="ECO:0000313" key="3">
    <source>
        <dbReference type="EMBL" id="CAF0844732.1"/>
    </source>
</evidence>
<dbReference type="Proteomes" id="UP000682733">
    <property type="component" value="Unassembled WGS sequence"/>
</dbReference>
<feature type="binding site" evidence="1">
    <location>
        <position position="341"/>
    </location>
    <ligand>
        <name>Mg(2+)</name>
        <dbReference type="ChEBI" id="CHEBI:18420"/>
        <label>1</label>
    </ligand>
</feature>
<evidence type="ECO:0000313" key="7">
    <source>
        <dbReference type="Proteomes" id="UP000663829"/>
    </source>
</evidence>
<gene>
    <name evidence="3" type="ORF">GPM918_LOCUS5751</name>
    <name evidence="4" type="ORF">OVA965_LOCUS13919</name>
    <name evidence="5" type="ORF">SRO942_LOCUS5749</name>
    <name evidence="6" type="ORF">TMI583_LOCUS13922</name>
</gene>
<evidence type="ECO:0000313" key="6">
    <source>
        <dbReference type="EMBL" id="CAF3758052.1"/>
    </source>
</evidence>
<dbReference type="Proteomes" id="UP000677228">
    <property type="component" value="Unassembled WGS sequence"/>
</dbReference>
<organism evidence="3 7">
    <name type="scientific">Didymodactylos carnosus</name>
    <dbReference type="NCBI Taxonomy" id="1234261"/>
    <lineage>
        <taxon>Eukaryota</taxon>
        <taxon>Metazoa</taxon>
        <taxon>Spiralia</taxon>
        <taxon>Gnathifera</taxon>
        <taxon>Rotifera</taxon>
        <taxon>Eurotatoria</taxon>
        <taxon>Bdelloidea</taxon>
        <taxon>Philodinida</taxon>
        <taxon>Philodinidae</taxon>
        <taxon>Didymodactylos</taxon>
    </lineage>
</organism>
<evidence type="ECO:0008006" key="8">
    <source>
        <dbReference type="Google" id="ProtNLM"/>
    </source>
</evidence>
<protein>
    <recommendedName>
        <fullName evidence="8">ADP-ribosylglycohydrolase</fullName>
    </recommendedName>
</protein>
<feature type="region of interest" description="Disordered" evidence="2">
    <location>
        <begin position="1"/>
        <end position="21"/>
    </location>
</feature>
<feature type="binding site" evidence="1">
    <location>
        <position position="104"/>
    </location>
    <ligand>
        <name>Mg(2+)</name>
        <dbReference type="ChEBI" id="CHEBI:18420"/>
        <label>1</label>
    </ligand>
</feature>
<proteinExistence type="predicted"/>
<evidence type="ECO:0000256" key="1">
    <source>
        <dbReference type="PIRSR" id="PIRSR605502-1"/>
    </source>
</evidence>
<dbReference type="EMBL" id="CAJNOK010005913">
    <property type="protein sequence ID" value="CAF0987852.1"/>
    <property type="molecule type" value="Genomic_DNA"/>
</dbReference>
<dbReference type="EMBL" id="CAJOBC010000848">
    <property type="protein sequence ID" value="CAF3632200.1"/>
    <property type="molecule type" value="Genomic_DNA"/>
</dbReference>
<dbReference type="PANTHER" id="PTHR16222:SF12">
    <property type="entry name" value="ADP-RIBOSYLGLYCOHYDROLASE-RELATED"/>
    <property type="match status" value="1"/>
</dbReference>
<dbReference type="OrthoDB" id="410104at2759"/>
<dbReference type="Gene3D" id="1.10.4080.10">
    <property type="entry name" value="ADP-ribosylation/Crystallin J1"/>
    <property type="match status" value="1"/>
</dbReference>
<keyword evidence="7" id="KW-1185">Reference proteome</keyword>
<feature type="binding site" evidence="1">
    <location>
        <position position="106"/>
    </location>
    <ligand>
        <name>Mg(2+)</name>
        <dbReference type="ChEBI" id="CHEBI:18420"/>
        <label>1</label>
    </ligand>
</feature>
<comment type="cofactor">
    <cofactor evidence="1">
        <name>Mg(2+)</name>
        <dbReference type="ChEBI" id="CHEBI:18420"/>
    </cofactor>
    <text evidence="1">Binds 2 magnesium ions per subunit.</text>
</comment>
<accession>A0A813W2D9</accession>
<feature type="binding site" evidence="1">
    <location>
        <position position="105"/>
    </location>
    <ligand>
        <name>Mg(2+)</name>
        <dbReference type="ChEBI" id="CHEBI:18420"/>
        <label>1</label>
    </ligand>
</feature>
<evidence type="ECO:0000313" key="4">
    <source>
        <dbReference type="EMBL" id="CAF0987852.1"/>
    </source>
</evidence>
<dbReference type="InterPro" id="IPR005502">
    <property type="entry name" value="Ribosyl_crysJ1"/>
</dbReference>
<feature type="binding site" evidence="1">
    <location>
        <position position="344"/>
    </location>
    <ligand>
        <name>Mg(2+)</name>
        <dbReference type="ChEBI" id="CHEBI:18420"/>
        <label>1</label>
    </ligand>
</feature>
<feature type="binding site" evidence="1">
    <location>
        <position position="343"/>
    </location>
    <ligand>
        <name>Mg(2+)</name>
        <dbReference type="ChEBI" id="CHEBI:18420"/>
        <label>1</label>
    </ligand>
</feature>
<dbReference type="PANTHER" id="PTHR16222">
    <property type="entry name" value="ADP-RIBOSYLGLYCOHYDROLASE"/>
    <property type="match status" value="1"/>
</dbReference>
<evidence type="ECO:0000256" key="2">
    <source>
        <dbReference type="SAM" id="MobiDB-lite"/>
    </source>
</evidence>
<evidence type="ECO:0000313" key="5">
    <source>
        <dbReference type="EMBL" id="CAF3632200.1"/>
    </source>
</evidence>
<dbReference type="AlphaFoldDB" id="A0A813W2D9"/>
<dbReference type="EMBL" id="CAJNOQ010000849">
    <property type="protein sequence ID" value="CAF0844732.1"/>
    <property type="molecule type" value="Genomic_DNA"/>
</dbReference>
<dbReference type="GO" id="GO:0046872">
    <property type="term" value="F:metal ion binding"/>
    <property type="evidence" value="ECO:0007669"/>
    <property type="project" value="UniProtKB-KW"/>
</dbReference>
<name>A0A813W2D9_9BILA</name>
<dbReference type="EMBL" id="CAJOBA010005920">
    <property type="protein sequence ID" value="CAF3758052.1"/>
    <property type="molecule type" value="Genomic_DNA"/>
</dbReference>
<dbReference type="SUPFAM" id="SSF101478">
    <property type="entry name" value="ADP-ribosylglycohydrolase"/>
    <property type="match status" value="1"/>
</dbReference>
<dbReference type="Proteomes" id="UP000663829">
    <property type="component" value="Unassembled WGS sequence"/>
</dbReference>
<dbReference type="Pfam" id="PF03747">
    <property type="entry name" value="ADP_ribosyl_GH"/>
    <property type="match status" value="1"/>
</dbReference>
<dbReference type="InterPro" id="IPR050792">
    <property type="entry name" value="ADP-ribosylglycohydrolase"/>
</dbReference>
<comment type="caution">
    <text evidence="3">The sequence shown here is derived from an EMBL/GenBank/DDBJ whole genome shotgun (WGS) entry which is preliminary data.</text>
</comment>